<dbReference type="KEGG" id="acr:Acry_1292"/>
<dbReference type="Pfam" id="PF13641">
    <property type="entry name" value="Glyco_tranf_2_3"/>
    <property type="match status" value="1"/>
</dbReference>
<dbReference type="PANTHER" id="PTHR43630">
    <property type="entry name" value="POLY-BETA-1,6-N-ACETYL-D-GLUCOSAMINE SYNTHASE"/>
    <property type="match status" value="1"/>
</dbReference>
<evidence type="ECO:0000259" key="5">
    <source>
        <dbReference type="Pfam" id="PF05157"/>
    </source>
</evidence>
<keyword evidence="4" id="KW-1133">Transmembrane helix</keyword>
<keyword evidence="4" id="KW-0812">Transmembrane</keyword>
<dbReference type="EMBL" id="CP000697">
    <property type="protein sequence ID" value="ABQ30503.1"/>
    <property type="molecule type" value="Genomic_DNA"/>
</dbReference>
<dbReference type="SUPFAM" id="SSF53448">
    <property type="entry name" value="Nucleotide-diphospho-sugar transferases"/>
    <property type="match status" value="1"/>
</dbReference>
<dbReference type="GO" id="GO:0016757">
    <property type="term" value="F:glycosyltransferase activity"/>
    <property type="evidence" value="ECO:0007669"/>
    <property type="project" value="UniProtKB-KW"/>
</dbReference>
<keyword evidence="3 6" id="KW-0808">Transferase</keyword>
<dbReference type="RefSeq" id="WP_011942138.1">
    <property type="nucleotide sequence ID" value="NC_009484.1"/>
</dbReference>
<protein>
    <submittedName>
        <fullName evidence="6">Glycosyl transferase, family 2</fullName>
    </submittedName>
</protein>
<gene>
    <name evidence="6" type="ordered locus">Acry_1292</name>
</gene>
<feature type="transmembrane region" description="Helical" evidence="4">
    <location>
        <begin position="550"/>
        <end position="572"/>
    </location>
</feature>
<dbReference type="STRING" id="349163.Acry_1292"/>
<feature type="transmembrane region" description="Helical" evidence="4">
    <location>
        <begin position="208"/>
        <end position="228"/>
    </location>
</feature>
<dbReference type="InterPro" id="IPR037257">
    <property type="entry name" value="T2SS_E_N_sf"/>
</dbReference>
<dbReference type="eggNOG" id="COG1215">
    <property type="taxonomic scope" value="Bacteria"/>
</dbReference>
<dbReference type="SUPFAM" id="SSF160246">
    <property type="entry name" value="EspE N-terminal domain-like"/>
    <property type="match status" value="1"/>
</dbReference>
<evidence type="ECO:0000256" key="4">
    <source>
        <dbReference type="SAM" id="Phobius"/>
    </source>
</evidence>
<sequence length="642" mass="71524">MPASGRPPWRPPSARDLAALDRLVQAGSVTPLQRDEAIHTAYAWRVSLPDVLSAMYRVTSLRWARELSAASGLPLVDLRASPCDHTLLAEAEHDLYLRHLFIPWRRQPDGVVVIATLNPEDPAIRALMRERMPGCHVEFVITSKFDLIWAVQRIFDPELSEAAREALFNRNPELSAKVTLSAGQKTVAVGIGLALLLALGLAPRLTLLGIMATVSALYASLFAFRGVLTIVGSGRRTDISVNASELAALKDGDLPVFTVLVPMYREAEVLPILVDSIRRLDYPRAKLDVKLVLEAGDTETIEAAKALGAEDLFEIIRVPDSQPKTKPKACNYALRFARGEYTVIFDAEDSPEPDQLRKVVALFNASGPEVACVQARLNYFNRDDNFLTRMFTLEYSQWFDYLLPGLYRLNIPIPLGGTSNHFRTEVLHELGAWDPYNVTEDADLGIRLTQAGYRVAVVNSTTFEEANGVLHSWINQRSRWIKGYMQTWLVHMRRPVELYRRLGPVGFLGFHMFIGFPPMTALINPLLWIMFLVSVIVGRSAVAGFFPGPVLVLALFDLMVGNAMYVYFNIVAVAKRRWYGLVPWGLLAPAYWVLHSVAAYKALLQLITNPHYWEKTTHGTSSRTQETIASLKAGSATGSEAQ</sequence>
<accession>A5FY21</accession>
<evidence type="ECO:0000256" key="3">
    <source>
        <dbReference type="ARBA" id="ARBA00022679"/>
    </source>
</evidence>
<keyword evidence="4" id="KW-0472">Membrane</keyword>
<evidence type="ECO:0000256" key="1">
    <source>
        <dbReference type="ARBA" id="ARBA00006739"/>
    </source>
</evidence>
<proteinExistence type="inferred from homology"/>
<evidence type="ECO:0000313" key="7">
    <source>
        <dbReference type="Proteomes" id="UP000000245"/>
    </source>
</evidence>
<reference evidence="6 7" key="1">
    <citation type="submission" date="2007-05" db="EMBL/GenBank/DDBJ databases">
        <title>Complete sequence of chromosome of Acidiphilium cryptum JF-5.</title>
        <authorList>
            <consortium name="US DOE Joint Genome Institute"/>
            <person name="Copeland A."/>
            <person name="Lucas S."/>
            <person name="Lapidus A."/>
            <person name="Barry K."/>
            <person name="Detter J.C."/>
            <person name="Glavina del Rio T."/>
            <person name="Hammon N."/>
            <person name="Israni S."/>
            <person name="Dalin E."/>
            <person name="Tice H."/>
            <person name="Pitluck S."/>
            <person name="Sims D."/>
            <person name="Brettin T."/>
            <person name="Bruce D."/>
            <person name="Han C."/>
            <person name="Schmutz J."/>
            <person name="Larimer F."/>
            <person name="Land M."/>
            <person name="Hauser L."/>
            <person name="Kyrpides N."/>
            <person name="Kim E."/>
            <person name="Magnuson T."/>
            <person name="Richardson P."/>
        </authorList>
    </citation>
    <scope>NUCLEOTIDE SEQUENCE [LARGE SCALE GENOMIC DNA]</scope>
    <source>
        <strain evidence="6 7">JF-5</strain>
    </source>
</reference>
<organism evidence="6 7">
    <name type="scientific">Acidiphilium cryptum (strain JF-5)</name>
    <dbReference type="NCBI Taxonomy" id="349163"/>
    <lineage>
        <taxon>Bacteria</taxon>
        <taxon>Pseudomonadati</taxon>
        <taxon>Pseudomonadota</taxon>
        <taxon>Alphaproteobacteria</taxon>
        <taxon>Acetobacterales</taxon>
        <taxon>Acidocellaceae</taxon>
        <taxon>Acidiphilium</taxon>
    </lineage>
</organism>
<dbReference type="CDD" id="cd06427">
    <property type="entry name" value="CESA_like_2"/>
    <property type="match status" value="1"/>
</dbReference>
<dbReference type="Pfam" id="PF05157">
    <property type="entry name" value="MshEN"/>
    <property type="match status" value="1"/>
</dbReference>
<dbReference type="AlphaFoldDB" id="A5FY21"/>
<dbReference type="HOGENOM" id="CLU_020629_0_0_5"/>
<feature type="transmembrane region" description="Helical" evidence="4">
    <location>
        <begin position="578"/>
        <end position="600"/>
    </location>
</feature>
<dbReference type="CAZy" id="GT2">
    <property type="family name" value="Glycosyltransferase Family 2"/>
</dbReference>
<dbReference type="InterPro" id="IPR029044">
    <property type="entry name" value="Nucleotide-diphossugar_trans"/>
</dbReference>
<evidence type="ECO:0000313" key="6">
    <source>
        <dbReference type="EMBL" id="ABQ30503.1"/>
    </source>
</evidence>
<dbReference type="Gene3D" id="3.90.550.10">
    <property type="entry name" value="Spore Coat Polysaccharide Biosynthesis Protein SpsA, Chain A"/>
    <property type="match status" value="1"/>
</dbReference>
<comment type="similarity">
    <text evidence="1">Belongs to the glycosyltransferase 2 family.</text>
</comment>
<dbReference type="Proteomes" id="UP000000245">
    <property type="component" value="Chromosome"/>
</dbReference>
<name>A5FY21_ACICJ</name>
<dbReference type="InterPro" id="IPR007831">
    <property type="entry name" value="T2SS_GspE_N"/>
</dbReference>
<keyword evidence="2" id="KW-0328">Glycosyltransferase</keyword>
<dbReference type="PANTHER" id="PTHR43630:SF1">
    <property type="entry name" value="POLY-BETA-1,6-N-ACETYL-D-GLUCOSAMINE SYNTHASE"/>
    <property type="match status" value="1"/>
</dbReference>
<evidence type="ECO:0000256" key="2">
    <source>
        <dbReference type="ARBA" id="ARBA00022676"/>
    </source>
</evidence>
<keyword evidence="7" id="KW-1185">Reference proteome</keyword>
<feature type="domain" description="Type II secretion system protein GspE N-terminal" evidence="5">
    <location>
        <begin position="72"/>
        <end position="160"/>
    </location>
</feature>